<dbReference type="SUPFAM" id="SSF103247">
    <property type="entry name" value="TT1751-like"/>
    <property type="match status" value="1"/>
</dbReference>
<comment type="caution">
    <text evidence="2">The sequence shown here is derived from an EMBL/GenBank/DDBJ whole genome shotgun (WGS) entry which is preliminary data.</text>
</comment>
<dbReference type="CDD" id="cd14797">
    <property type="entry name" value="DUF302"/>
    <property type="match status" value="1"/>
</dbReference>
<feature type="domain" description="DUF302" evidence="1">
    <location>
        <begin position="35"/>
        <end position="98"/>
    </location>
</feature>
<dbReference type="InterPro" id="IPR016796">
    <property type="entry name" value="UCP021774"/>
</dbReference>
<evidence type="ECO:0000313" key="2">
    <source>
        <dbReference type="EMBL" id="RPF20773.1"/>
    </source>
</evidence>
<dbReference type="RefSeq" id="WP_123813895.1">
    <property type="nucleotide sequence ID" value="NZ_RKQZ01000001.1"/>
</dbReference>
<name>A0A3N4YJ27_9MICO</name>
<protein>
    <submittedName>
        <fullName evidence="2">Uncharacterized protein (DUF302 family)</fullName>
    </submittedName>
</protein>
<dbReference type="PIRSF" id="PIRSF021774">
    <property type="entry name" value="UCP021774"/>
    <property type="match status" value="1"/>
</dbReference>
<organism evidence="2 3">
    <name type="scientific">Myceligenerans xiligouense</name>
    <dbReference type="NCBI Taxonomy" id="253184"/>
    <lineage>
        <taxon>Bacteria</taxon>
        <taxon>Bacillati</taxon>
        <taxon>Actinomycetota</taxon>
        <taxon>Actinomycetes</taxon>
        <taxon>Micrococcales</taxon>
        <taxon>Promicromonosporaceae</taxon>
        <taxon>Myceligenerans</taxon>
    </lineage>
</organism>
<gene>
    <name evidence="2" type="ORF">EDD34_1378</name>
</gene>
<sequence length="131" mass="13715">MTYTITTTLPTPFDATVTNVREALAEQGFGVLTEIDMAATLKEKLGAELDPYLVLGACNPPLAHRALQADPSVGALLPCNVVVRDLGDGTTAVEAVDPHAMMSVAESPELNAVADDAAQRLRTALAQLENA</sequence>
<dbReference type="Pfam" id="PF03625">
    <property type="entry name" value="DUF302"/>
    <property type="match status" value="1"/>
</dbReference>
<dbReference type="Gene3D" id="3.30.310.70">
    <property type="entry name" value="TT1751-like domain"/>
    <property type="match status" value="1"/>
</dbReference>
<dbReference type="PANTHER" id="PTHR38342:SF1">
    <property type="entry name" value="SLR5037 PROTEIN"/>
    <property type="match status" value="1"/>
</dbReference>
<accession>A0A3N4YJ27</accession>
<dbReference type="InterPro" id="IPR035923">
    <property type="entry name" value="TT1751-like_sf"/>
</dbReference>
<keyword evidence="3" id="KW-1185">Reference proteome</keyword>
<dbReference type="InterPro" id="IPR005180">
    <property type="entry name" value="DUF302"/>
</dbReference>
<dbReference type="PANTHER" id="PTHR38342">
    <property type="entry name" value="SLR5037 PROTEIN"/>
    <property type="match status" value="1"/>
</dbReference>
<dbReference type="Proteomes" id="UP000280501">
    <property type="component" value="Unassembled WGS sequence"/>
</dbReference>
<reference evidence="2 3" key="1">
    <citation type="submission" date="2018-11" db="EMBL/GenBank/DDBJ databases">
        <title>Sequencing the genomes of 1000 actinobacteria strains.</title>
        <authorList>
            <person name="Klenk H.-P."/>
        </authorList>
    </citation>
    <scope>NUCLEOTIDE SEQUENCE [LARGE SCALE GENOMIC DNA]</scope>
    <source>
        <strain evidence="2 3">DSM 15700</strain>
    </source>
</reference>
<dbReference type="AlphaFoldDB" id="A0A3N4YJ27"/>
<evidence type="ECO:0000259" key="1">
    <source>
        <dbReference type="Pfam" id="PF03625"/>
    </source>
</evidence>
<evidence type="ECO:0000313" key="3">
    <source>
        <dbReference type="Proteomes" id="UP000280501"/>
    </source>
</evidence>
<dbReference type="EMBL" id="RKQZ01000001">
    <property type="protein sequence ID" value="RPF20773.1"/>
    <property type="molecule type" value="Genomic_DNA"/>
</dbReference>
<dbReference type="OrthoDB" id="9791067at2"/>
<proteinExistence type="predicted"/>